<dbReference type="Gene3D" id="3.30.70.60">
    <property type="match status" value="1"/>
</dbReference>
<keyword evidence="4" id="KW-0694">RNA-binding</keyword>
<organism evidence="7 9">
    <name type="scientific">Paraclostridium sordellii</name>
    <name type="common">Clostridium sordellii</name>
    <dbReference type="NCBI Taxonomy" id="1505"/>
    <lineage>
        <taxon>Bacteria</taxon>
        <taxon>Bacillati</taxon>
        <taxon>Bacillota</taxon>
        <taxon>Clostridia</taxon>
        <taxon>Peptostreptococcales</taxon>
        <taxon>Peptostreptococcaceae</taxon>
        <taxon>Paraclostridium</taxon>
    </lineage>
</organism>
<dbReference type="GO" id="GO:0005840">
    <property type="term" value="C:ribosome"/>
    <property type="evidence" value="ECO:0007669"/>
    <property type="project" value="UniProtKB-KW"/>
</dbReference>
<evidence type="ECO:0000313" key="7">
    <source>
        <dbReference type="EMBL" id="CEQ05429.1"/>
    </source>
</evidence>
<dbReference type="GO" id="GO:1990904">
    <property type="term" value="C:ribonucleoprotein complex"/>
    <property type="evidence" value="ECO:0007669"/>
    <property type="project" value="UniProtKB-KW"/>
</dbReference>
<dbReference type="EMBL" id="LN679998">
    <property type="protein sequence ID" value="CEJ75295.1"/>
    <property type="molecule type" value="Genomic_DNA"/>
</dbReference>
<keyword evidence="4" id="KW-0687">Ribonucleoprotein</keyword>
<dbReference type="HAMAP" id="MF_00360">
    <property type="entry name" value="Ribosomal_bS6"/>
    <property type="match status" value="1"/>
</dbReference>
<dbReference type="NCBIfam" id="TIGR00166">
    <property type="entry name" value="S6"/>
    <property type="match status" value="1"/>
</dbReference>
<protein>
    <recommendedName>
        <fullName evidence="3 4">Small ribosomal subunit protein bS6</fullName>
    </recommendedName>
</protein>
<accession>A0A0A1SLX1</accession>
<dbReference type="AlphaFoldDB" id="A0A0A1SLX1"/>
<keyword evidence="4" id="KW-0699">rRNA-binding</keyword>
<evidence type="ECO:0000256" key="3">
    <source>
        <dbReference type="ARBA" id="ARBA00035294"/>
    </source>
</evidence>
<dbReference type="EMBL" id="CDNY01000028">
    <property type="protein sequence ID" value="CEO35854.1"/>
    <property type="molecule type" value="Genomic_DNA"/>
</dbReference>
<dbReference type="Proteomes" id="UP000049127">
    <property type="component" value="Unassembled WGS sequence"/>
</dbReference>
<dbReference type="Pfam" id="PF01250">
    <property type="entry name" value="Ribosomal_S6"/>
    <property type="match status" value="1"/>
</dbReference>
<dbReference type="GeneID" id="97539017"/>
<name>A0A0A1SLX1_PARSO</name>
<dbReference type="InterPro" id="IPR000529">
    <property type="entry name" value="Ribosomal_bS6"/>
</dbReference>
<evidence type="ECO:0000313" key="10">
    <source>
        <dbReference type="Proteomes" id="UP000049685"/>
    </source>
</evidence>
<evidence type="ECO:0000313" key="5">
    <source>
        <dbReference type="EMBL" id="CEJ75295.1"/>
    </source>
</evidence>
<dbReference type="GO" id="GO:0003735">
    <property type="term" value="F:structural constituent of ribosome"/>
    <property type="evidence" value="ECO:0007669"/>
    <property type="project" value="InterPro"/>
</dbReference>
<dbReference type="PATRIC" id="fig|1505.7.peg.3119"/>
<dbReference type="SUPFAM" id="SSF54995">
    <property type="entry name" value="Ribosomal protein S6"/>
    <property type="match status" value="1"/>
</dbReference>
<dbReference type="CDD" id="cd00473">
    <property type="entry name" value="bS6"/>
    <property type="match status" value="1"/>
</dbReference>
<dbReference type="InterPro" id="IPR014717">
    <property type="entry name" value="Transl_elong_EF1B/ribsomal_bS6"/>
</dbReference>
<evidence type="ECO:0000256" key="2">
    <source>
        <dbReference type="ARBA" id="ARBA00035104"/>
    </source>
</evidence>
<dbReference type="InterPro" id="IPR035980">
    <property type="entry name" value="Ribosomal_bS6_sf"/>
</dbReference>
<comment type="similarity">
    <text evidence="1 4">Belongs to the bacterial ribosomal protein bS6 family.</text>
</comment>
<reference evidence="9 10" key="2">
    <citation type="submission" date="2015-01" db="EMBL/GenBank/DDBJ databases">
        <authorList>
            <person name="Aslett A.Martin."/>
            <person name="De Silva Nishadi"/>
        </authorList>
    </citation>
    <scope>NUCLEOTIDE SEQUENCE [LARGE SCALE GENOMIC DNA]</scope>
    <source>
        <strain evidence="7 9">R28058</strain>
        <strain evidence="10">UMC4404</strain>
    </source>
</reference>
<dbReference type="InterPro" id="IPR020814">
    <property type="entry name" value="Ribosomal_S6_plastid/chlpt"/>
</dbReference>
<reference evidence="5 8" key="1">
    <citation type="submission" date="2014-11" db="EMBL/GenBank/DDBJ databases">
        <authorList>
            <person name="Aslett M.A."/>
            <person name="De Silva N."/>
        </authorList>
    </citation>
    <scope>NUCLEOTIDE SEQUENCE [LARGE SCALE GENOMIC DNA]</scope>
    <source>
        <strain evidence="5 8">ATCC9714</strain>
        <strain evidence="6">UMC4404</strain>
    </source>
</reference>
<sequence>MKNYELVFVVKPNADEEVRTAVLNKVKEVIATEGEVEKVDVWGTKKLAYPIAKFTEGYYVLVNFKSGVEVPKEIDRNLKINENVIRHMIVVA</sequence>
<dbReference type="eggNOG" id="COG0360">
    <property type="taxonomic scope" value="Bacteria"/>
</dbReference>
<dbReference type="OrthoDB" id="9812702at2"/>
<proteinExistence type="inferred from homology"/>
<dbReference type="PANTHER" id="PTHR21011:SF1">
    <property type="entry name" value="SMALL RIBOSOMAL SUBUNIT PROTEIN BS6M"/>
    <property type="match status" value="1"/>
</dbReference>
<dbReference type="KEGG" id="psor:RSJ16_17550"/>
<evidence type="ECO:0000256" key="4">
    <source>
        <dbReference type="HAMAP-Rule" id="MF_00360"/>
    </source>
</evidence>
<keyword evidence="8" id="KW-1185">Reference proteome</keyword>
<evidence type="ECO:0000313" key="9">
    <source>
        <dbReference type="Proteomes" id="UP000049127"/>
    </source>
</evidence>
<dbReference type="Proteomes" id="UP000032811">
    <property type="component" value="Chromosome 1"/>
</dbReference>
<evidence type="ECO:0000256" key="1">
    <source>
        <dbReference type="ARBA" id="ARBA00009512"/>
    </source>
</evidence>
<dbReference type="EMBL" id="CEKZ01000025">
    <property type="protein sequence ID" value="CEQ05429.1"/>
    <property type="molecule type" value="Genomic_DNA"/>
</dbReference>
<dbReference type="RefSeq" id="WP_021127039.1">
    <property type="nucleotide sequence ID" value="NZ_BDJI01000002.1"/>
</dbReference>
<dbReference type="GO" id="GO:0005737">
    <property type="term" value="C:cytoplasm"/>
    <property type="evidence" value="ECO:0007669"/>
    <property type="project" value="UniProtKB-ARBA"/>
</dbReference>
<keyword evidence="4 7" id="KW-0689">Ribosomal protein</keyword>
<gene>
    <name evidence="4 7" type="primary">rpsF</name>
    <name evidence="5" type="ORF">ATCC9714_31831</name>
    <name evidence="7" type="ORF">R28058_31201</name>
    <name evidence="6" type="ORF">UMC4404_28661</name>
</gene>
<evidence type="ECO:0000313" key="6">
    <source>
        <dbReference type="EMBL" id="CEO35854.1"/>
    </source>
</evidence>
<dbReference type="GO" id="GO:0006412">
    <property type="term" value="P:translation"/>
    <property type="evidence" value="ECO:0007669"/>
    <property type="project" value="UniProtKB-UniRule"/>
</dbReference>
<comment type="function">
    <text evidence="2 4">Binds together with bS18 to 16S ribosomal RNA.</text>
</comment>
<dbReference type="Proteomes" id="UP000049685">
    <property type="component" value="Unassembled WGS sequence"/>
</dbReference>
<dbReference type="GO" id="GO:0070181">
    <property type="term" value="F:small ribosomal subunit rRNA binding"/>
    <property type="evidence" value="ECO:0007669"/>
    <property type="project" value="TreeGrafter"/>
</dbReference>
<evidence type="ECO:0000313" key="8">
    <source>
        <dbReference type="Proteomes" id="UP000032811"/>
    </source>
</evidence>
<dbReference type="PANTHER" id="PTHR21011">
    <property type="entry name" value="MITOCHONDRIAL 28S RIBOSOMAL PROTEIN S6"/>
    <property type="match status" value="1"/>
</dbReference>